<dbReference type="AlphaFoldDB" id="A0A0D9XK97"/>
<accession>A0A0D9XK97</accession>
<protein>
    <recommendedName>
        <fullName evidence="2">DUF1618 domain-containing protein</fullName>
    </recommendedName>
</protein>
<dbReference type="EnsemblPlants" id="LPERR10G08790.1">
    <property type="protein sequence ID" value="LPERR10G08790.1"/>
    <property type="gene ID" value="LPERR10G08790"/>
</dbReference>
<dbReference type="PANTHER" id="PTHR33074:SF18">
    <property type="entry name" value="OS06G0718700 PROTEIN"/>
    <property type="match status" value="1"/>
</dbReference>
<dbReference type="PANTHER" id="PTHR33074">
    <property type="entry name" value="EXPRESSED PROTEIN-RELATED"/>
    <property type="match status" value="1"/>
</dbReference>
<dbReference type="Proteomes" id="UP000032180">
    <property type="component" value="Chromosome 10"/>
</dbReference>
<dbReference type="InterPro" id="IPR011676">
    <property type="entry name" value="DUF1618"/>
</dbReference>
<organism evidence="3 4">
    <name type="scientific">Leersia perrieri</name>
    <dbReference type="NCBI Taxonomy" id="77586"/>
    <lineage>
        <taxon>Eukaryota</taxon>
        <taxon>Viridiplantae</taxon>
        <taxon>Streptophyta</taxon>
        <taxon>Embryophyta</taxon>
        <taxon>Tracheophyta</taxon>
        <taxon>Spermatophyta</taxon>
        <taxon>Magnoliopsida</taxon>
        <taxon>Liliopsida</taxon>
        <taxon>Poales</taxon>
        <taxon>Poaceae</taxon>
        <taxon>BOP clade</taxon>
        <taxon>Oryzoideae</taxon>
        <taxon>Oryzeae</taxon>
        <taxon>Oryzinae</taxon>
        <taxon>Leersia</taxon>
    </lineage>
</organism>
<dbReference type="eggNOG" id="ENOG502R1JN">
    <property type="taxonomic scope" value="Eukaryota"/>
</dbReference>
<dbReference type="Pfam" id="PF07762">
    <property type="entry name" value="DUF1618"/>
    <property type="match status" value="1"/>
</dbReference>
<reference evidence="3 4" key="1">
    <citation type="submission" date="2012-08" db="EMBL/GenBank/DDBJ databases">
        <title>Oryza genome evolution.</title>
        <authorList>
            <person name="Wing R.A."/>
        </authorList>
    </citation>
    <scope>NUCLEOTIDE SEQUENCE</scope>
</reference>
<name>A0A0D9XK97_9ORYZ</name>
<keyword evidence="4" id="KW-1185">Reference proteome</keyword>
<reference evidence="3" key="3">
    <citation type="submission" date="2015-04" db="UniProtKB">
        <authorList>
            <consortium name="EnsemblPlants"/>
        </authorList>
    </citation>
    <scope>IDENTIFICATION</scope>
</reference>
<evidence type="ECO:0000259" key="2">
    <source>
        <dbReference type="Pfam" id="PF07762"/>
    </source>
</evidence>
<proteinExistence type="predicted"/>
<evidence type="ECO:0000256" key="1">
    <source>
        <dbReference type="SAM" id="MobiDB-lite"/>
    </source>
</evidence>
<dbReference type="Gramene" id="LPERR10G08790.1">
    <property type="protein sequence ID" value="LPERR10G08790.1"/>
    <property type="gene ID" value="LPERR10G08790"/>
</dbReference>
<feature type="compositionally biased region" description="Basic residues" evidence="1">
    <location>
        <begin position="488"/>
        <end position="502"/>
    </location>
</feature>
<evidence type="ECO:0000313" key="4">
    <source>
        <dbReference type="Proteomes" id="UP000032180"/>
    </source>
</evidence>
<feature type="domain" description="DUF1618" evidence="2">
    <location>
        <begin position="234"/>
        <end position="422"/>
    </location>
</feature>
<reference evidence="4" key="2">
    <citation type="submission" date="2013-12" db="EMBL/GenBank/DDBJ databases">
        <authorList>
            <person name="Yu Y."/>
            <person name="Lee S."/>
            <person name="de Baynast K."/>
            <person name="Wissotski M."/>
            <person name="Liu L."/>
            <person name="Talag J."/>
            <person name="Goicoechea J."/>
            <person name="Angelova A."/>
            <person name="Jetty R."/>
            <person name="Kudrna D."/>
            <person name="Golser W."/>
            <person name="Rivera L."/>
            <person name="Zhang J."/>
            <person name="Wing R."/>
        </authorList>
    </citation>
    <scope>NUCLEOTIDE SEQUENCE</scope>
</reference>
<dbReference type="HOGENOM" id="CLU_008956_6_0_1"/>
<sequence length="502" mass="56401">MAAAAAEGNHDETNTTTPILLNVRGYTSTHRRNATTAKSRTSNGHPIEVSFTTATPPILSHFSVQCPALEQQEPANYPYMVPKAIAADGQHFLFRMPVETIGLPYLSHNDYFVYTARPHPHPPRLDLIRKPSHDTLDDNEIAILSCGGDGEQYVVAALRTIICSTTTFTLHLYRSSSRDDGEEQGVWTCEEVSLEESAMTRDLVCPIPETANRQMHHVTSKVILLGGKNGTVGWVDLWRGILLCDVLLEDEEDSPRKVRDLPLPLPAKGNQRKFLNTSDDHYCRDVTVSRNKDIIKYVEMEIAPPRIVSTTPPGPRESDPFLEWIRCKERPDLKRSLVHGWWKATTWSMPIPVASWEDWRRDCTAKSTELTCASDDDNPPAYELLRAMCIDSYKDDDEEATSLLLGCLGMAYPAMSMDDDVIFLLTKPTSMERGKAAFLTAVDVRRKMVRAVAKLDSKKNSMFMRSYLTVRISKHFSATGSLGQAKEHVKKSARRRRPQGKA</sequence>
<feature type="region of interest" description="Disordered" evidence="1">
    <location>
        <begin position="481"/>
        <end position="502"/>
    </location>
</feature>
<evidence type="ECO:0000313" key="3">
    <source>
        <dbReference type="EnsemblPlants" id="LPERR10G08790.1"/>
    </source>
</evidence>
<dbReference type="Gene3D" id="1.10.260.200">
    <property type="match status" value="1"/>
</dbReference>